<dbReference type="EMBL" id="CAMAPF010000918">
    <property type="protein sequence ID" value="CAH9120964.1"/>
    <property type="molecule type" value="Genomic_DNA"/>
</dbReference>
<sequence length="101" mass="11864">MAQPHTSNPPTDFGRNRSIYIRQTFVDQRRERSDLDTQNEPPSATYTRGLHGHISETEWDLIWKCFFSPNQTYSLRCKLEVNKEEPGSFQRGRTILLTPEH</sequence>
<dbReference type="AlphaFoldDB" id="A0AAV0EDM6"/>
<gene>
    <name evidence="2" type="ORF">CEPIT_LOCUS23342</name>
</gene>
<dbReference type="Proteomes" id="UP001152523">
    <property type="component" value="Unassembled WGS sequence"/>
</dbReference>
<evidence type="ECO:0000313" key="3">
    <source>
        <dbReference type="Proteomes" id="UP001152523"/>
    </source>
</evidence>
<protein>
    <submittedName>
        <fullName evidence="2">Uncharacterized protein</fullName>
    </submittedName>
</protein>
<accession>A0AAV0EDM6</accession>
<feature type="compositionally biased region" description="Polar residues" evidence="1">
    <location>
        <begin position="36"/>
        <end position="46"/>
    </location>
</feature>
<feature type="region of interest" description="Disordered" evidence="1">
    <location>
        <begin position="28"/>
        <end position="49"/>
    </location>
</feature>
<proteinExistence type="predicted"/>
<evidence type="ECO:0000313" key="2">
    <source>
        <dbReference type="EMBL" id="CAH9120964.1"/>
    </source>
</evidence>
<organism evidence="2 3">
    <name type="scientific">Cuscuta epithymum</name>
    <dbReference type="NCBI Taxonomy" id="186058"/>
    <lineage>
        <taxon>Eukaryota</taxon>
        <taxon>Viridiplantae</taxon>
        <taxon>Streptophyta</taxon>
        <taxon>Embryophyta</taxon>
        <taxon>Tracheophyta</taxon>
        <taxon>Spermatophyta</taxon>
        <taxon>Magnoliopsida</taxon>
        <taxon>eudicotyledons</taxon>
        <taxon>Gunneridae</taxon>
        <taxon>Pentapetalae</taxon>
        <taxon>asterids</taxon>
        <taxon>lamiids</taxon>
        <taxon>Solanales</taxon>
        <taxon>Convolvulaceae</taxon>
        <taxon>Cuscuteae</taxon>
        <taxon>Cuscuta</taxon>
        <taxon>Cuscuta subgen. Cuscuta</taxon>
    </lineage>
</organism>
<reference evidence="2" key="1">
    <citation type="submission" date="2022-07" db="EMBL/GenBank/DDBJ databases">
        <authorList>
            <person name="Macas J."/>
            <person name="Novak P."/>
            <person name="Neumann P."/>
        </authorList>
    </citation>
    <scope>NUCLEOTIDE SEQUENCE</scope>
</reference>
<keyword evidence="3" id="KW-1185">Reference proteome</keyword>
<evidence type="ECO:0000256" key="1">
    <source>
        <dbReference type="SAM" id="MobiDB-lite"/>
    </source>
</evidence>
<comment type="caution">
    <text evidence="2">The sequence shown here is derived from an EMBL/GenBank/DDBJ whole genome shotgun (WGS) entry which is preliminary data.</text>
</comment>
<name>A0AAV0EDM6_9ASTE</name>